<feature type="transmembrane region" description="Helical" evidence="1">
    <location>
        <begin position="100"/>
        <end position="121"/>
    </location>
</feature>
<dbReference type="InParanoid" id="B4JWY9"/>
<organism evidence="3">
    <name type="scientific">Drosophila grimshawi</name>
    <name type="common">Hawaiian fruit fly</name>
    <name type="synonym">Idiomyia grimshawi</name>
    <dbReference type="NCBI Taxonomy" id="7222"/>
    <lineage>
        <taxon>Eukaryota</taxon>
        <taxon>Metazoa</taxon>
        <taxon>Ecdysozoa</taxon>
        <taxon>Arthropoda</taxon>
        <taxon>Hexapoda</taxon>
        <taxon>Insecta</taxon>
        <taxon>Pterygota</taxon>
        <taxon>Neoptera</taxon>
        <taxon>Endopterygota</taxon>
        <taxon>Diptera</taxon>
        <taxon>Brachycera</taxon>
        <taxon>Muscomorpha</taxon>
        <taxon>Ephydroidea</taxon>
        <taxon>Drosophilidae</taxon>
        <taxon>Drosophila</taxon>
        <taxon>Hawaiian Drosophila</taxon>
    </lineage>
</organism>
<keyword evidence="3" id="KW-1185">Reference proteome</keyword>
<dbReference type="PhylomeDB" id="B4JWY9"/>
<dbReference type="STRING" id="7222.B4JWY9"/>
<feature type="transmembrane region" description="Helical" evidence="1">
    <location>
        <begin position="12"/>
        <end position="30"/>
    </location>
</feature>
<feature type="transmembrane region" description="Helical" evidence="1">
    <location>
        <begin position="141"/>
        <end position="159"/>
    </location>
</feature>
<name>B4JWY9_DROGR</name>
<dbReference type="Proteomes" id="UP000001070">
    <property type="component" value="Unassembled WGS sequence"/>
</dbReference>
<protein>
    <submittedName>
        <fullName evidence="2">GH17669</fullName>
    </submittedName>
</protein>
<feature type="transmembrane region" description="Helical" evidence="1">
    <location>
        <begin position="76"/>
        <end position="94"/>
    </location>
</feature>
<reference evidence="2 3" key="1">
    <citation type="journal article" date="2007" name="Nature">
        <title>Evolution of genes and genomes on the Drosophila phylogeny.</title>
        <authorList>
            <consortium name="Drosophila 12 Genomes Consortium"/>
            <person name="Clark A.G."/>
            <person name="Eisen M.B."/>
            <person name="Smith D.R."/>
            <person name="Bergman C.M."/>
            <person name="Oliver B."/>
            <person name="Markow T.A."/>
            <person name="Kaufman T.C."/>
            <person name="Kellis M."/>
            <person name="Gelbart W."/>
            <person name="Iyer V.N."/>
            <person name="Pollard D.A."/>
            <person name="Sackton T.B."/>
            <person name="Larracuente A.M."/>
            <person name="Singh N.D."/>
            <person name="Abad J.P."/>
            <person name="Abt D.N."/>
            <person name="Adryan B."/>
            <person name="Aguade M."/>
            <person name="Akashi H."/>
            <person name="Anderson W.W."/>
            <person name="Aquadro C.F."/>
            <person name="Ardell D.H."/>
            <person name="Arguello R."/>
            <person name="Artieri C.G."/>
            <person name="Barbash D.A."/>
            <person name="Barker D."/>
            <person name="Barsanti P."/>
            <person name="Batterham P."/>
            <person name="Batzoglou S."/>
            <person name="Begun D."/>
            <person name="Bhutkar A."/>
            <person name="Blanco E."/>
            <person name="Bosak S.A."/>
            <person name="Bradley R.K."/>
            <person name="Brand A.D."/>
            <person name="Brent M.R."/>
            <person name="Brooks A.N."/>
            <person name="Brown R.H."/>
            <person name="Butlin R.K."/>
            <person name="Caggese C."/>
            <person name="Calvi B.R."/>
            <person name="Bernardo de Carvalho A."/>
            <person name="Caspi A."/>
            <person name="Castrezana S."/>
            <person name="Celniker S.E."/>
            <person name="Chang J.L."/>
            <person name="Chapple C."/>
            <person name="Chatterji S."/>
            <person name="Chinwalla A."/>
            <person name="Civetta A."/>
            <person name="Clifton S.W."/>
            <person name="Comeron J.M."/>
            <person name="Costello J.C."/>
            <person name="Coyne J.A."/>
            <person name="Daub J."/>
            <person name="David R.G."/>
            <person name="Delcher A.L."/>
            <person name="Delehaunty K."/>
            <person name="Do C.B."/>
            <person name="Ebling H."/>
            <person name="Edwards K."/>
            <person name="Eickbush T."/>
            <person name="Evans J.D."/>
            <person name="Filipski A."/>
            <person name="Findeiss S."/>
            <person name="Freyhult E."/>
            <person name="Fulton L."/>
            <person name="Fulton R."/>
            <person name="Garcia A.C."/>
            <person name="Gardiner A."/>
            <person name="Garfield D.A."/>
            <person name="Garvin B.E."/>
            <person name="Gibson G."/>
            <person name="Gilbert D."/>
            <person name="Gnerre S."/>
            <person name="Godfrey J."/>
            <person name="Good R."/>
            <person name="Gotea V."/>
            <person name="Gravely B."/>
            <person name="Greenberg A.J."/>
            <person name="Griffiths-Jones S."/>
            <person name="Gross S."/>
            <person name="Guigo R."/>
            <person name="Gustafson E.A."/>
            <person name="Haerty W."/>
            <person name="Hahn M.W."/>
            <person name="Halligan D.L."/>
            <person name="Halpern A.L."/>
            <person name="Halter G.M."/>
            <person name="Han M.V."/>
            <person name="Heger A."/>
            <person name="Hillier L."/>
            <person name="Hinrichs A.S."/>
            <person name="Holmes I."/>
            <person name="Hoskins R.A."/>
            <person name="Hubisz M.J."/>
            <person name="Hultmark D."/>
            <person name="Huntley M.A."/>
            <person name="Jaffe D.B."/>
            <person name="Jagadeeshan S."/>
            <person name="Jeck W.R."/>
            <person name="Johnson J."/>
            <person name="Jones C.D."/>
            <person name="Jordan W.C."/>
            <person name="Karpen G.H."/>
            <person name="Kataoka E."/>
            <person name="Keightley P.D."/>
            <person name="Kheradpour P."/>
            <person name="Kirkness E.F."/>
            <person name="Koerich L.B."/>
            <person name="Kristiansen K."/>
            <person name="Kudrna D."/>
            <person name="Kulathinal R.J."/>
            <person name="Kumar S."/>
            <person name="Kwok R."/>
            <person name="Lander E."/>
            <person name="Langley C.H."/>
            <person name="Lapoint R."/>
            <person name="Lazzaro B.P."/>
            <person name="Lee S.J."/>
            <person name="Levesque L."/>
            <person name="Li R."/>
            <person name="Lin C.F."/>
            <person name="Lin M.F."/>
            <person name="Lindblad-Toh K."/>
            <person name="Llopart A."/>
            <person name="Long M."/>
            <person name="Low L."/>
            <person name="Lozovsky E."/>
            <person name="Lu J."/>
            <person name="Luo M."/>
            <person name="Machado C.A."/>
            <person name="Makalowski W."/>
            <person name="Marzo M."/>
            <person name="Matsuda M."/>
            <person name="Matzkin L."/>
            <person name="McAllister B."/>
            <person name="McBride C.S."/>
            <person name="McKernan B."/>
            <person name="McKernan K."/>
            <person name="Mendez-Lago M."/>
            <person name="Minx P."/>
            <person name="Mollenhauer M.U."/>
            <person name="Montooth K."/>
            <person name="Mount S.M."/>
            <person name="Mu X."/>
            <person name="Myers E."/>
            <person name="Negre B."/>
            <person name="Newfeld S."/>
            <person name="Nielsen R."/>
            <person name="Noor M.A."/>
            <person name="O'Grady P."/>
            <person name="Pachter L."/>
            <person name="Papaceit M."/>
            <person name="Parisi M.J."/>
            <person name="Parisi M."/>
            <person name="Parts L."/>
            <person name="Pedersen J.S."/>
            <person name="Pesole G."/>
            <person name="Phillippy A.M."/>
            <person name="Ponting C.P."/>
            <person name="Pop M."/>
            <person name="Porcelli D."/>
            <person name="Powell J.R."/>
            <person name="Prohaska S."/>
            <person name="Pruitt K."/>
            <person name="Puig M."/>
            <person name="Quesneville H."/>
            <person name="Ram K.R."/>
            <person name="Rand D."/>
            <person name="Rasmussen M.D."/>
            <person name="Reed L.K."/>
            <person name="Reenan R."/>
            <person name="Reily A."/>
            <person name="Remington K.A."/>
            <person name="Rieger T.T."/>
            <person name="Ritchie M.G."/>
            <person name="Robin C."/>
            <person name="Rogers Y.H."/>
            <person name="Rohde C."/>
            <person name="Rozas J."/>
            <person name="Rubenfield M.J."/>
            <person name="Ruiz A."/>
            <person name="Russo S."/>
            <person name="Salzberg S.L."/>
            <person name="Sanchez-Gracia A."/>
            <person name="Saranga D.J."/>
            <person name="Sato H."/>
            <person name="Schaeffer S.W."/>
            <person name="Schatz M.C."/>
            <person name="Schlenke T."/>
            <person name="Schwartz R."/>
            <person name="Segarra C."/>
            <person name="Singh R.S."/>
            <person name="Sirot L."/>
            <person name="Sirota M."/>
            <person name="Sisneros N.B."/>
            <person name="Smith C.D."/>
            <person name="Smith T.F."/>
            <person name="Spieth J."/>
            <person name="Stage D.E."/>
            <person name="Stark A."/>
            <person name="Stephan W."/>
            <person name="Strausberg R.L."/>
            <person name="Strempel S."/>
            <person name="Sturgill D."/>
            <person name="Sutton G."/>
            <person name="Sutton G.G."/>
            <person name="Tao W."/>
            <person name="Teichmann S."/>
            <person name="Tobari Y.N."/>
            <person name="Tomimura Y."/>
            <person name="Tsolas J.M."/>
            <person name="Valente V.L."/>
            <person name="Venter E."/>
            <person name="Venter J.C."/>
            <person name="Vicario S."/>
            <person name="Vieira F.G."/>
            <person name="Vilella A.J."/>
            <person name="Villasante A."/>
            <person name="Walenz B."/>
            <person name="Wang J."/>
            <person name="Wasserman M."/>
            <person name="Watts T."/>
            <person name="Wilson D."/>
            <person name="Wilson R.K."/>
            <person name="Wing R.A."/>
            <person name="Wolfner M.F."/>
            <person name="Wong A."/>
            <person name="Wong G.K."/>
            <person name="Wu C.I."/>
            <person name="Wu G."/>
            <person name="Yamamoto D."/>
            <person name="Yang H.P."/>
            <person name="Yang S.P."/>
            <person name="Yorke J.A."/>
            <person name="Yoshida K."/>
            <person name="Zdobnov E."/>
            <person name="Zhang P."/>
            <person name="Zhang Y."/>
            <person name="Zimin A.V."/>
            <person name="Baldwin J."/>
            <person name="Abdouelleil A."/>
            <person name="Abdulkadir J."/>
            <person name="Abebe A."/>
            <person name="Abera B."/>
            <person name="Abreu J."/>
            <person name="Acer S.C."/>
            <person name="Aftuck L."/>
            <person name="Alexander A."/>
            <person name="An P."/>
            <person name="Anderson E."/>
            <person name="Anderson S."/>
            <person name="Arachi H."/>
            <person name="Azer M."/>
            <person name="Bachantsang P."/>
            <person name="Barry A."/>
            <person name="Bayul T."/>
            <person name="Berlin A."/>
            <person name="Bessette D."/>
            <person name="Bloom T."/>
            <person name="Blye J."/>
            <person name="Boguslavskiy L."/>
            <person name="Bonnet C."/>
            <person name="Boukhgalter B."/>
            <person name="Bourzgui I."/>
            <person name="Brown A."/>
            <person name="Cahill P."/>
            <person name="Channer S."/>
            <person name="Cheshatsang Y."/>
            <person name="Chuda L."/>
            <person name="Citroen M."/>
            <person name="Collymore A."/>
            <person name="Cooke P."/>
            <person name="Costello M."/>
            <person name="D'Aco K."/>
            <person name="Daza R."/>
            <person name="De Haan G."/>
            <person name="DeGray S."/>
            <person name="DeMaso C."/>
            <person name="Dhargay N."/>
            <person name="Dooley K."/>
            <person name="Dooley E."/>
            <person name="Doricent M."/>
            <person name="Dorje P."/>
            <person name="Dorjee K."/>
            <person name="Dupes A."/>
            <person name="Elong R."/>
            <person name="Falk J."/>
            <person name="Farina A."/>
            <person name="Faro S."/>
            <person name="Ferguson D."/>
            <person name="Fisher S."/>
            <person name="Foley C.D."/>
            <person name="Franke A."/>
            <person name="Friedrich D."/>
            <person name="Gadbois L."/>
            <person name="Gearin G."/>
            <person name="Gearin C.R."/>
            <person name="Giannoukos G."/>
            <person name="Goode T."/>
            <person name="Graham J."/>
            <person name="Grandbois E."/>
            <person name="Grewal S."/>
            <person name="Gyaltsen K."/>
            <person name="Hafez N."/>
            <person name="Hagos B."/>
            <person name="Hall J."/>
            <person name="Henson C."/>
            <person name="Hollinger A."/>
            <person name="Honan T."/>
            <person name="Huard M.D."/>
            <person name="Hughes L."/>
            <person name="Hurhula B."/>
            <person name="Husby M.E."/>
            <person name="Kamat A."/>
            <person name="Kanga B."/>
            <person name="Kashin S."/>
            <person name="Khazanovich D."/>
            <person name="Kisner P."/>
            <person name="Lance K."/>
            <person name="Lara M."/>
            <person name="Lee W."/>
            <person name="Lennon N."/>
            <person name="Letendre F."/>
            <person name="LeVine R."/>
            <person name="Lipovsky A."/>
            <person name="Liu X."/>
            <person name="Liu J."/>
            <person name="Liu S."/>
            <person name="Lokyitsang T."/>
            <person name="Lokyitsang Y."/>
            <person name="Lubonja R."/>
            <person name="Lui A."/>
            <person name="MacDonald P."/>
            <person name="Magnisalis V."/>
            <person name="Maru K."/>
            <person name="Matthews C."/>
            <person name="McCusker W."/>
            <person name="McDonough S."/>
            <person name="Mehta T."/>
            <person name="Meldrim J."/>
            <person name="Meneus L."/>
            <person name="Mihai O."/>
            <person name="Mihalev A."/>
            <person name="Mihova T."/>
            <person name="Mittelman R."/>
            <person name="Mlenga V."/>
            <person name="Montmayeur A."/>
            <person name="Mulrain L."/>
            <person name="Navidi A."/>
            <person name="Naylor J."/>
            <person name="Negash T."/>
            <person name="Nguyen T."/>
            <person name="Nguyen N."/>
            <person name="Nicol R."/>
            <person name="Norbu C."/>
            <person name="Norbu N."/>
            <person name="Novod N."/>
            <person name="O'Neill B."/>
            <person name="Osman S."/>
            <person name="Markiewicz E."/>
            <person name="Oyono O.L."/>
            <person name="Patti C."/>
            <person name="Phunkhang P."/>
            <person name="Pierre F."/>
            <person name="Priest M."/>
            <person name="Raghuraman S."/>
            <person name="Rege F."/>
            <person name="Reyes R."/>
            <person name="Rise C."/>
            <person name="Rogov P."/>
            <person name="Ross K."/>
            <person name="Ryan E."/>
            <person name="Settipalli S."/>
            <person name="Shea T."/>
            <person name="Sherpa N."/>
            <person name="Shi L."/>
            <person name="Shih D."/>
            <person name="Sparrow T."/>
            <person name="Spaulding J."/>
            <person name="Stalker J."/>
            <person name="Stange-Thomann N."/>
            <person name="Stavropoulos S."/>
            <person name="Stone C."/>
            <person name="Strader C."/>
            <person name="Tesfaye S."/>
            <person name="Thomson T."/>
            <person name="Thoulutsang Y."/>
            <person name="Thoulutsang D."/>
            <person name="Topham K."/>
            <person name="Topping I."/>
            <person name="Tsamla T."/>
            <person name="Vassiliev H."/>
            <person name="Vo A."/>
            <person name="Wangchuk T."/>
            <person name="Wangdi T."/>
            <person name="Weiand M."/>
            <person name="Wilkinson J."/>
            <person name="Wilson A."/>
            <person name="Yadav S."/>
            <person name="Young G."/>
            <person name="Yu Q."/>
            <person name="Zembek L."/>
            <person name="Zhong D."/>
            <person name="Zimmer A."/>
            <person name="Zwirko Z."/>
            <person name="Jaffe D.B."/>
            <person name="Alvarez P."/>
            <person name="Brockman W."/>
            <person name="Butler J."/>
            <person name="Chin C."/>
            <person name="Gnerre S."/>
            <person name="Grabherr M."/>
            <person name="Kleber M."/>
            <person name="Mauceli E."/>
            <person name="MacCallum I."/>
        </authorList>
    </citation>
    <scope>NUCLEOTIDE SEQUENCE [LARGE SCALE GENOMIC DNA]</scope>
    <source>
        <strain evidence="3">Tucson 15287-2541.00</strain>
    </source>
</reference>
<keyword evidence="1" id="KW-0812">Transmembrane</keyword>
<dbReference type="OMA" id="VGMCFSV"/>
<gene>
    <name evidence="2" type="primary">Dgri\GH17669</name>
    <name evidence="2" type="ORF">Dgri_GH17669</name>
</gene>
<dbReference type="eggNOG" id="ENOG502SCPR">
    <property type="taxonomic scope" value="Eukaryota"/>
</dbReference>
<dbReference type="OrthoDB" id="7882002at2759"/>
<evidence type="ECO:0000256" key="1">
    <source>
        <dbReference type="SAM" id="Phobius"/>
    </source>
</evidence>
<dbReference type="FunCoup" id="B4JWY9">
    <property type="interactions" value="7"/>
</dbReference>
<sequence>MALSAGGCFTSKLALGLLNFILAVCSGWALKHYSNGRHGLAAYGLIFAHSVFCILRYTHPNPGNVQRCICEQSLRYAPVIFVTLIIGQLQGIVGDIQLGVGINWCFIVLALYTSILTLISLRRCLNEKSTLAVILSRLERFNLTMCVLWNVYCLWRIAIIEEHSWSLGLAMLVLLNHFVLWRLTLHFNITALEVETVGMCFSVIFAINATQELIEETTSR</sequence>
<dbReference type="AlphaFoldDB" id="B4JWY9"/>
<proteinExistence type="predicted"/>
<evidence type="ECO:0000313" key="2">
    <source>
        <dbReference type="EMBL" id="EDV95265.1"/>
    </source>
</evidence>
<dbReference type="EMBL" id="CH916376">
    <property type="protein sequence ID" value="EDV95265.1"/>
    <property type="molecule type" value="Genomic_DNA"/>
</dbReference>
<dbReference type="HOGENOM" id="CLU_1327607_0_0_1"/>
<feature type="transmembrane region" description="Helical" evidence="1">
    <location>
        <begin position="165"/>
        <end position="183"/>
    </location>
</feature>
<accession>B4JWY9</accession>
<dbReference type="KEGG" id="dgr:6569446"/>
<feature type="transmembrane region" description="Helical" evidence="1">
    <location>
        <begin position="36"/>
        <end position="55"/>
    </location>
</feature>
<evidence type="ECO:0000313" key="3">
    <source>
        <dbReference type="Proteomes" id="UP000001070"/>
    </source>
</evidence>
<keyword evidence="1" id="KW-0472">Membrane</keyword>
<keyword evidence="1" id="KW-1133">Transmembrane helix</keyword>